<keyword evidence="3" id="KW-1185">Reference proteome</keyword>
<reference evidence="2" key="2">
    <citation type="submission" date="2023-01" db="EMBL/GenBank/DDBJ databases">
        <title>Draft genome sequence of Algimonas porphyrae strain NBRC 108216.</title>
        <authorList>
            <person name="Sun Q."/>
            <person name="Mori K."/>
        </authorList>
    </citation>
    <scope>NUCLEOTIDE SEQUENCE</scope>
    <source>
        <strain evidence="2">NBRC 108216</strain>
    </source>
</reference>
<proteinExistence type="predicted"/>
<reference evidence="2" key="1">
    <citation type="journal article" date="2014" name="Int. J. Syst. Evol. Microbiol.">
        <title>Complete genome of a new Firmicutes species belonging to the dominant human colonic microbiota ('Ruminococcus bicirculans') reveals two chromosomes and a selective capacity to utilize plant glucans.</title>
        <authorList>
            <consortium name="NISC Comparative Sequencing Program"/>
            <person name="Wegmann U."/>
            <person name="Louis P."/>
            <person name="Goesmann A."/>
            <person name="Henrissat B."/>
            <person name="Duncan S.H."/>
            <person name="Flint H.J."/>
        </authorList>
    </citation>
    <scope>NUCLEOTIDE SEQUENCE</scope>
    <source>
        <strain evidence="2">NBRC 108216</strain>
    </source>
</reference>
<comment type="caution">
    <text evidence="2">The sequence shown here is derived from an EMBL/GenBank/DDBJ whole genome shotgun (WGS) entry which is preliminary data.</text>
</comment>
<evidence type="ECO:0008006" key="4">
    <source>
        <dbReference type="Google" id="ProtNLM"/>
    </source>
</evidence>
<feature type="chain" id="PRO_5046892383" description="Lipoprotein" evidence="1">
    <location>
        <begin position="25"/>
        <end position="165"/>
    </location>
</feature>
<sequence length="165" mass="18294">MMMHKIRFWLALLFGCLLVACGNAETGVGPNPSLLYGTWAQDGLAQADPDMVVDQAVVEYRPDGTSTFDALMTLTLPETAPILFDIRVDVNWTLDETIVTRSLDNVTVTPREPGPETNAFARQLEAAYRASPPGRLIVQYADANELVFLDPDTSAMMRYLRKQGR</sequence>
<evidence type="ECO:0000313" key="3">
    <source>
        <dbReference type="Proteomes" id="UP001161390"/>
    </source>
</evidence>
<dbReference type="EMBL" id="BSNJ01000003">
    <property type="protein sequence ID" value="GLQ20432.1"/>
    <property type="molecule type" value="Genomic_DNA"/>
</dbReference>
<evidence type="ECO:0000313" key="2">
    <source>
        <dbReference type="EMBL" id="GLQ20432.1"/>
    </source>
</evidence>
<protein>
    <recommendedName>
        <fullName evidence="4">Lipoprotein</fullName>
    </recommendedName>
</protein>
<gene>
    <name evidence="2" type="ORF">GCM10007854_13870</name>
</gene>
<dbReference type="RefSeq" id="WP_284371027.1">
    <property type="nucleotide sequence ID" value="NZ_BSNJ01000003.1"/>
</dbReference>
<accession>A0ABQ5V0F0</accession>
<evidence type="ECO:0000256" key="1">
    <source>
        <dbReference type="SAM" id="SignalP"/>
    </source>
</evidence>
<dbReference type="PROSITE" id="PS51257">
    <property type="entry name" value="PROKAR_LIPOPROTEIN"/>
    <property type="match status" value="1"/>
</dbReference>
<dbReference type="Proteomes" id="UP001161390">
    <property type="component" value="Unassembled WGS sequence"/>
</dbReference>
<feature type="signal peptide" evidence="1">
    <location>
        <begin position="1"/>
        <end position="24"/>
    </location>
</feature>
<keyword evidence="1" id="KW-0732">Signal</keyword>
<name>A0ABQ5V0F0_9PROT</name>
<organism evidence="2 3">
    <name type="scientific">Algimonas porphyrae</name>
    <dbReference type="NCBI Taxonomy" id="1128113"/>
    <lineage>
        <taxon>Bacteria</taxon>
        <taxon>Pseudomonadati</taxon>
        <taxon>Pseudomonadota</taxon>
        <taxon>Alphaproteobacteria</taxon>
        <taxon>Maricaulales</taxon>
        <taxon>Robiginitomaculaceae</taxon>
        <taxon>Algimonas</taxon>
    </lineage>
</organism>